<sequence>MDDLLGIGRIFEAFERGTREFREVTKLYYEPIVKVKGQLKATELQIRGRVRVVRALLEADRQIKKAGIKKRTLNEKVALPILEYVSLETEDELIEKWAGLLASSTAGDAVHPSFPHILSQLSVDDAQILDRLYIWMLEEERGLDYARHNSGQLKLLLGLSHQRFVIATENLSRLKLCRDGREGDDAPFWATPSSFVDDLQPLKLTVLGLRFIQMCRGPKKMKRSPKHSPKKRNN</sequence>
<dbReference type="InParanoid" id="A0A330L6D9"/>
<name>A0A330L6D9_9BACT</name>
<dbReference type="Pfam" id="PF14337">
    <property type="entry name" value="Abi_alpha"/>
    <property type="match status" value="1"/>
</dbReference>
<evidence type="ECO:0000313" key="1">
    <source>
        <dbReference type="EMBL" id="SPP64732.1"/>
    </source>
</evidence>
<accession>A0A330L6D9</accession>
<keyword evidence="2" id="KW-1185">Reference proteome</keyword>
<gene>
    <name evidence="1" type="ORF">NITLEN_20372</name>
</gene>
<organism evidence="1 2">
    <name type="scientific">Nitrospira lenta</name>
    <dbReference type="NCBI Taxonomy" id="1436998"/>
    <lineage>
        <taxon>Bacteria</taxon>
        <taxon>Pseudomonadati</taxon>
        <taxon>Nitrospirota</taxon>
        <taxon>Nitrospiria</taxon>
        <taxon>Nitrospirales</taxon>
        <taxon>Nitrospiraceae</taxon>
        <taxon>Nitrospira</taxon>
    </lineage>
</organism>
<evidence type="ECO:0000313" key="2">
    <source>
        <dbReference type="Proteomes" id="UP000248168"/>
    </source>
</evidence>
<dbReference type="Proteomes" id="UP000248168">
    <property type="component" value="Unassembled WGS sequence"/>
</dbReference>
<dbReference type="InterPro" id="IPR025506">
    <property type="entry name" value="Abi_alpha"/>
</dbReference>
<dbReference type="AlphaFoldDB" id="A0A330L6D9"/>
<protein>
    <recommendedName>
        <fullName evidence="3">DUF4393 domain-containing protein</fullName>
    </recommendedName>
</protein>
<reference evidence="2" key="1">
    <citation type="submission" date="2018-04" db="EMBL/GenBank/DDBJ databases">
        <authorList>
            <person name="Lucker S."/>
            <person name="Sakoula D."/>
        </authorList>
    </citation>
    <scope>NUCLEOTIDE SEQUENCE [LARGE SCALE GENOMIC DNA]</scope>
</reference>
<dbReference type="OrthoDB" id="575628at2"/>
<proteinExistence type="predicted"/>
<evidence type="ECO:0008006" key="3">
    <source>
        <dbReference type="Google" id="ProtNLM"/>
    </source>
</evidence>
<dbReference type="RefSeq" id="WP_121989075.1">
    <property type="nucleotide sequence ID" value="NZ_OUNR01000012.1"/>
</dbReference>
<dbReference type="EMBL" id="OUNR01000012">
    <property type="protein sequence ID" value="SPP64732.1"/>
    <property type="molecule type" value="Genomic_DNA"/>
</dbReference>